<dbReference type="Gene3D" id="1.10.3210.10">
    <property type="entry name" value="Hypothetical protein af1432"/>
    <property type="match status" value="1"/>
</dbReference>
<accession>A0A5N1GM99</accession>
<gene>
    <name evidence="2" type="ORF">F6I03_02530</name>
</gene>
<evidence type="ECO:0000313" key="2">
    <source>
        <dbReference type="EMBL" id="KAA9302105.1"/>
    </source>
</evidence>
<dbReference type="OrthoDB" id="360187at2"/>
<dbReference type="RefSeq" id="WP_070430509.1">
    <property type="nucleotide sequence ID" value="NZ_VYWO01000001.1"/>
</dbReference>
<protein>
    <submittedName>
        <fullName evidence="2">HD domain-containing protein</fullName>
    </submittedName>
</protein>
<reference evidence="2 3" key="1">
    <citation type="submission" date="2019-09" db="EMBL/GenBank/DDBJ databases">
        <title>Draft genome sequence assemblies of isolates from the urinary tract.</title>
        <authorList>
            <person name="Mores C.R."/>
            <person name="Putonti C."/>
            <person name="Wolfe A.J."/>
        </authorList>
    </citation>
    <scope>NUCLEOTIDE SEQUENCE [LARGE SCALE GENOMIC DNA]</scope>
    <source>
        <strain evidence="2 3">UMB623</strain>
    </source>
</reference>
<comment type="caution">
    <text evidence="2">The sequence shown here is derived from an EMBL/GenBank/DDBJ whole genome shotgun (WGS) entry which is preliminary data.</text>
</comment>
<dbReference type="SUPFAM" id="SSF109604">
    <property type="entry name" value="HD-domain/PDEase-like"/>
    <property type="match status" value="1"/>
</dbReference>
<evidence type="ECO:0000313" key="3">
    <source>
        <dbReference type="Proteomes" id="UP000327148"/>
    </source>
</evidence>
<dbReference type="Pfam" id="PF01966">
    <property type="entry name" value="HD"/>
    <property type="match status" value="1"/>
</dbReference>
<dbReference type="Proteomes" id="UP000327148">
    <property type="component" value="Unassembled WGS sequence"/>
</dbReference>
<dbReference type="AlphaFoldDB" id="A0A5N1GM99"/>
<organism evidence="2 3">
    <name type="scientific">Aerococcus sanguinicola</name>
    <dbReference type="NCBI Taxonomy" id="119206"/>
    <lineage>
        <taxon>Bacteria</taxon>
        <taxon>Bacillati</taxon>
        <taxon>Bacillota</taxon>
        <taxon>Bacilli</taxon>
        <taxon>Lactobacillales</taxon>
        <taxon>Aerococcaceae</taxon>
        <taxon>Aerococcus</taxon>
    </lineage>
</organism>
<feature type="domain" description="HD" evidence="1">
    <location>
        <begin position="42"/>
        <end position="109"/>
    </location>
</feature>
<dbReference type="InterPro" id="IPR006674">
    <property type="entry name" value="HD_domain"/>
</dbReference>
<proteinExistence type="predicted"/>
<dbReference type="EMBL" id="VYWO01000001">
    <property type="protein sequence ID" value="KAA9302105.1"/>
    <property type="molecule type" value="Genomic_DNA"/>
</dbReference>
<sequence>MHKHTRPWESDSDYLELVADIKDHQFIKDLERFPQHIHGNRMIHSFQVSYKSYKIARKLGLDYRSVARAGLMHDLFYYMPGELSFSHGNHLSNHPYIALQNARALTKLNPIEEDIIVKHMWLATAALPKYRESYIVTMVDKWVACEDFAYPLCRNLSTSFQSKVYKYFLGLDLSEEMRD</sequence>
<evidence type="ECO:0000259" key="1">
    <source>
        <dbReference type="Pfam" id="PF01966"/>
    </source>
</evidence>
<name>A0A5N1GM99_9LACT</name>